<evidence type="ECO:0000313" key="3">
    <source>
        <dbReference type="EMBL" id="MCX2974499.1"/>
    </source>
</evidence>
<dbReference type="SUPFAM" id="SSF51905">
    <property type="entry name" value="FAD/NAD(P)-binding domain"/>
    <property type="match status" value="1"/>
</dbReference>
<evidence type="ECO:0000313" key="4">
    <source>
        <dbReference type="Proteomes" id="UP001143307"/>
    </source>
</evidence>
<dbReference type="Gene3D" id="3.50.50.60">
    <property type="entry name" value="FAD/NAD(P)-binding domain"/>
    <property type="match status" value="1"/>
</dbReference>
<dbReference type="Gene3D" id="3.30.9.10">
    <property type="entry name" value="D-Amino Acid Oxidase, subunit A, domain 2"/>
    <property type="match status" value="1"/>
</dbReference>
<organism evidence="3 4">
    <name type="scientific">Candidatus Seongchinamella marina</name>
    <dbReference type="NCBI Taxonomy" id="2518990"/>
    <lineage>
        <taxon>Bacteria</taxon>
        <taxon>Pseudomonadati</taxon>
        <taxon>Pseudomonadota</taxon>
        <taxon>Gammaproteobacteria</taxon>
        <taxon>Cellvibrionales</taxon>
        <taxon>Halieaceae</taxon>
        <taxon>Seongchinamella</taxon>
    </lineage>
</organism>
<dbReference type="RefSeq" id="WP_279253262.1">
    <property type="nucleotide sequence ID" value="NZ_SHNP01000004.1"/>
</dbReference>
<dbReference type="Pfam" id="PF01266">
    <property type="entry name" value="DAO"/>
    <property type="match status" value="1"/>
</dbReference>
<sequence length="433" mass="47701">MFGLKKIAETSEHASSYYAATANWQTNYASLVDDVSADIVIVGGGFTGVNTAVELAERGYDVVLLEANRISWGASGRNGGQIIGGVGHDADRFEKKISCDGVEAIYKMGLEGPEIIRERVAKYQIDCDIKWGYCDVAIKPRHMKQFAQWKQWEQDQGNTNDLRLLEKDELQQYVGAKKYLGGLYNGGNGHLHPLNLCIGEARAAEKMGTRIYEQSRVVGIDQGARPVVRTEQGSVSAKRVVLAGNAYMGDLVPKLAKRVLPSCSSVIATEPLSEEMVKQLLPGDVAVCDPRTALDYFRLSADGRMLFGGLSNYTGLEPKDLVSTLRKKMTMVYPELESVRIDYGWSGHMGIGLNRMPQLGHIGDNISYIQAYSGHGVAPTHIMARITAEMIAGSPTRFDYFSKINHWPFPGGKLLRRPGLAIGMLYFKLLDEL</sequence>
<comment type="caution">
    <text evidence="3">The sequence shown here is derived from an EMBL/GenBank/DDBJ whole genome shotgun (WGS) entry which is preliminary data.</text>
</comment>
<accession>A0ABT3SWX3</accession>
<feature type="domain" description="FAD dependent oxidoreductase" evidence="2">
    <location>
        <begin position="38"/>
        <end position="390"/>
    </location>
</feature>
<gene>
    <name evidence="3" type="ORF">EYC87_12975</name>
</gene>
<reference evidence="3" key="1">
    <citation type="submission" date="2019-02" db="EMBL/GenBank/DDBJ databases">
        <authorList>
            <person name="Li S.-H."/>
        </authorList>
    </citation>
    <scope>NUCLEOTIDE SEQUENCE</scope>
    <source>
        <strain evidence="3">IMCC8485</strain>
    </source>
</reference>
<dbReference type="InterPro" id="IPR006076">
    <property type="entry name" value="FAD-dep_OxRdtase"/>
</dbReference>
<evidence type="ECO:0000256" key="1">
    <source>
        <dbReference type="ARBA" id="ARBA00023002"/>
    </source>
</evidence>
<dbReference type="InterPro" id="IPR036188">
    <property type="entry name" value="FAD/NAD-bd_sf"/>
</dbReference>
<evidence type="ECO:0000259" key="2">
    <source>
        <dbReference type="Pfam" id="PF01266"/>
    </source>
</evidence>
<dbReference type="PANTHER" id="PTHR13847">
    <property type="entry name" value="SARCOSINE DEHYDROGENASE-RELATED"/>
    <property type="match status" value="1"/>
</dbReference>
<dbReference type="EMBL" id="SHNP01000004">
    <property type="protein sequence ID" value="MCX2974499.1"/>
    <property type="molecule type" value="Genomic_DNA"/>
</dbReference>
<keyword evidence="4" id="KW-1185">Reference proteome</keyword>
<keyword evidence="1" id="KW-0560">Oxidoreductase</keyword>
<proteinExistence type="predicted"/>
<dbReference type="Proteomes" id="UP001143307">
    <property type="component" value="Unassembled WGS sequence"/>
</dbReference>
<dbReference type="PANTHER" id="PTHR13847:SF281">
    <property type="entry name" value="FAD DEPENDENT OXIDOREDUCTASE DOMAIN-CONTAINING PROTEIN"/>
    <property type="match status" value="1"/>
</dbReference>
<name>A0ABT3SWX3_9GAMM</name>
<protein>
    <submittedName>
        <fullName evidence="3">FAD-binding oxidoreductase</fullName>
    </submittedName>
</protein>